<organism evidence="2 3">
    <name type="scientific">Paractinoplanes aksuensis</name>
    <dbReference type="NCBI Taxonomy" id="2939490"/>
    <lineage>
        <taxon>Bacteria</taxon>
        <taxon>Bacillati</taxon>
        <taxon>Actinomycetota</taxon>
        <taxon>Actinomycetes</taxon>
        <taxon>Micromonosporales</taxon>
        <taxon>Micromonosporaceae</taxon>
        <taxon>Paractinoplanes</taxon>
    </lineage>
</organism>
<reference evidence="2 3" key="1">
    <citation type="submission" date="2022-06" db="EMBL/GenBank/DDBJ databases">
        <title>New Species of the Genus Actinoplanes, ActinopZanes ferrugineus.</title>
        <authorList>
            <person name="Ding P."/>
        </authorList>
    </citation>
    <scope>NUCLEOTIDE SEQUENCE [LARGE SCALE GENOMIC DNA]</scope>
    <source>
        <strain evidence="2 3">TRM88003</strain>
    </source>
</reference>
<sequence>MLIVRATKKLRHRLGAATPHDGELSTTLLSDWYATLLPWRPQQLILLVNEQTLLPVVMPLAPGATAPARIGLEIAAALAIHQAPATVIDTELSQMRDCRFGPTTNRSVVGIMSEFAYLADVYRHSDPSRSLAELGRKLAETPCSPLYRRHVRPDHELEAFLQLIQRPDS</sequence>
<dbReference type="RefSeq" id="WP_253239654.1">
    <property type="nucleotide sequence ID" value="NZ_JAMYJR010000026.1"/>
</dbReference>
<comment type="caution">
    <text evidence="2">The sequence shown here is derived from an EMBL/GenBank/DDBJ whole genome shotgun (WGS) entry which is preliminary data.</text>
</comment>
<name>A0ABT1DRW6_9ACTN</name>
<dbReference type="Pfam" id="PF22016">
    <property type="entry name" value="DUF6933"/>
    <property type="match status" value="1"/>
</dbReference>
<keyword evidence="3" id="KW-1185">Reference proteome</keyword>
<proteinExistence type="predicted"/>
<evidence type="ECO:0000259" key="1">
    <source>
        <dbReference type="Pfam" id="PF22016"/>
    </source>
</evidence>
<dbReference type="InterPro" id="IPR053864">
    <property type="entry name" value="DUF6933"/>
</dbReference>
<evidence type="ECO:0000313" key="2">
    <source>
        <dbReference type="EMBL" id="MCO8273582.1"/>
    </source>
</evidence>
<dbReference type="EMBL" id="JAMYJR010000026">
    <property type="protein sequence ID" value="MCO8273582.1"/>
    <property type="molecule type" value="Genomic_DNA"/>
</dbReference>
<feature type="domain" description="DUF6933" evidence="1">
    <location>
        <begin position="3"/>
        <end position="155"/>
    </location>
</feature>
<dbReference type="Proteomes" id="UP001523369">
    <property type="component" value="Unassembled WGS sequence"/>
</dbReference>
<gene>
    <name evidence="2" type="ORF">M1L60_23595</name>
</gene>
<evidence type="ECO:0000313" key="3">
    <source>
        <dbReference type="Proteomes" id="UP001523369"/>
    </source>
</evidence>
<protein>
    <recommendedName>
        <fullName evidence="1">DUF6933 domain-containing protein</fullName>
    </recommendedName>
</protein>
<accession>A0ABT1DRW6</accession>